<organism evidence="1 2">
    <name type="scientific">Gigaspora margarita</name>
    <dbReference type="NCBI Taxonomy" id="4874"/>
    <lineage>
        <taxon>Eukaryota</taxon>
        <taxon>Fungi</taxon>
        <taxon>Fungi incertae sedis</taxon>
        <taxon>Mucoromycota</taxon>
        <taxon>Glomeromycotina</taxon>
        <taxon>Glomeromycetes</taxon>
        <taxon>Diversisporales</taxon>
        <taxon>Gigasporaceae</taxon>
        <taxon>Gigaspora</taxon>
    </lineage>
</organism>
<evidence type="ECO:0000313" key="2">
    <source>
        <dbReference type="Proteomes" id="UP000789901"/>
    </source>
</evidence>
<comment type="caution">
    <text evidence="1">The sequence shown here is derived from an EMBL/GenBank/DDBJ whole genome shotgun (WGS) entry which is preliminary data.</text>
</comment>
<dbReference type="Proteomes" id="UP000789901">
    <property type="component" value="Unassembled WGS sequence"/>
</dbReference>
<reference evidence="1 2" key="1">
    <citation type="submission" date="2021-06" db="EMBL/GenBank/DDBJ databases">
        <authorList>
            <person name="Kallberg Y."/>
            <person name="Tangrot J."/>
            <person name="Rosling A."/>
        </authorList>
    </citation>
    <scope>NUCLEOTIDE SEQUENCE [LARGE SCALE GENOMIC DNA]</scope>
    <source>
        <strain evidence="1 2">120-4 pot B 10/14</strain>
    </source>
</reference>
<name>A0ABN7WSD4_GIGMA</name>
<gene>
    <name evidence="1" type="ORF">GMARGA_LOCUS34511</name>
</gene>
<keyword evidence="2" id="KW-1185">Reference proteome</keyword>
<sequence>MVVMEAPLDKVMGMDAMMKGLLELLLKIKPDNCPVDNKSWVDICKVNREVEHEALYNVSKRTINNNEAAGIDNENAKVAEATDEHVEGAEGCLVRSRFENNDMKVRRRMNYASLIGYNYDIKCGRNKNMRPKAQKSFDRKLVVVSNLLNRMGKRGFYE</sequence>
<dbReference type="EMBL" id="CAJVQB010060748">
    <property type="protein sequence ID" value="CAG8839580.1"/>
    <property type="molecule type" value="Genomic_DNA"/>
</dbReference>
<proteinExistence type="predicted"/>
<accession>A0ABN7WSD4</accession>
<evidence type="ECO:0000313" key="1">
    <source>
        <dbReference type="EMBL" id="CAG8839580.1"/>
    </source>
</evidence>
<protein>
    <submittedName>
        <fullName evidence="1">30390_t:CDS:1</fullName>
    </submittedName>
</protein>